<accession>A0A841RGA9</accession>
<dbReference type="Pfam" id="PF02110">
    <property type="entry name" value="HK"/>
    <property type="match status" value="1"/>
</dbReference>
<dbReference type="Proteomes" id="UP000572212">
    <property type="component" value="Unassembled WGS sequence"/>
</dbReference>
<evidence type="ECO:0000256" key="10">
    <source>
        <dbReference type="ARBA" id="ARBA00022977"/>
    </source>
</evidence>
<dbReference type="EMBL" id="JACHON010000008">
    <property type="protein sequence ID" value="MBB6513150.1"/>
    <property type="molecule type" value="Genomic_DNA"/>
</dbReference>
<dbReference type="PIRSF" id="PIRSF000513">
    <property type="entry name" value="Thz_kinase"/>
    <property type="match status" value="1"/>
</dbReference>
<comment type="pathway">
    <text evidence="3 11">Cofactor biosynthesis; thiamine diphosphate biosynthesis; 4-methyl-5-(2-phosphoethyl)-thiazole from 5-(2-hydroxyethyl)-4-methylthiazole: step 1/1.</text>
</comment>
<dbReference type="GO" id="GO:0008972">
    <property type="term" value="F:phosphomethylpyrimidine kinase activity"/>
    <property type="evidence" value="ECO:0007669"/>
    <property type="project" value="TreeGrafter"/>
</dbReference>
<evidence type="ECO:0000256" key="5">
    <source>
        <dbReference type="ARBA" id="ARBA00022723"/>
    </source>
</evidence>
<dbReference type="PANTHER" id="PTHR20858:SF17">
    <property type="entry name" value="HYDROXYMETHYLPYRIMIDINE_PHOSPHOMETHYLPYRIMIDINE KINASE THI20-RELATED"/>
    <property type="match status" value="1"/>
</dbReference>
<dbReference type="GO" id="GO:0000287">
    <property type="term" value="F:magnesium ion binding"/>
    <property type="evidence" value="ECO:0007669"/>
    <property type="project" value="UniProtKB-UniRule"/>
</dbReference>
<protein>
    <recommendedName>
        <fullName evidence="11">Hydroxyethylthiazole kinase</fullName>
        <ecNumber evidence="11">2.7.1.50</ecNumber>
    </recommendedName>
    <alternativeName>
        <fullName evidence="11">4-methyl-5-beta-hydroxyethylthiazole kinase</fullName>
        <shortName evidence="11">TH kinase</shortName>
        <shortName evidence="11">Thz kinase</shortName>
    </alternativeName>
</protein>
<keyword evidence="10 11" id="KW-0784">Thiamine biosynthesis</keyword>
<evidence type="ECO:0000256" key="8">
    <source>
        <dbReference type="ARBA" id="ARBA00022840"/>
    </source>
</evidence>
<sequence length="268" mass="28215">MGHLLDKVRENEPLIHNITNKVVTNFTANGLYAVGAAPVMANAIEEVEEMASIAGAVILNIGTLTTEQVEAMVLAGKSANKNGTPVVLDPVGAGATSMRTKAAHRIIEEVELSLIRGNSGEIAALSGVETEVKGVDGISELAKEELAKQAFNQWKVPIVITGPEDVVWDGKEGISIFNGHPLLTKVTGAGCLLSSVIGAFLAVEKNVLQAAESALSFYGVAAERAAKKTSLPGSFQIEFLNSLYDTTSEIVEENKRVSPFTEAVKSNG</sequence>
<dbReference type="GO" id="GO:0008902">
    <property type="term" value="F:hydroxymethylpyrimidine kinase activity"/>
    <property type="evidence" value="ECO:0007669"/>
    <property type="project" value="TreeGrafter"/>
</dbReference>
<evidence type="ECO:0000256" key="4">
    <source>
        <dbReference type="ARBA" id="ARBA00022679"/>
    </source>
</evidence>
<evidence type="ECO:0000256" key="9">
    <source>
        <dbReference type="ARBA" id="ARBA00022842"/>
    </source>
</evidence>
<dbReference type="NCBIfam" id="TIGR00694">
    <property type="entry name" value="thiM"/>
    <property type="match status" value="1"/>
</dbReference>
<comment type="cofactor">
    <cofactor evidence="2 11">
        <name>Mg(2+)</name>
        <dbReference type="ChEBI" id="CHEBI:18420"/>
    </cofactor>
</comment>
<evidence type="ECO:0000256" key="6">
    <source>
        <dbReference type="ARBA" id="ARBA00022741"/>
    </source>
</evidence>
<dbReference type="HAMAP" id="MF_00228">
    <property type="entry name" value="Thz_kinase"/>
    <property type="match status" value="1"/>
</dbReference>
<keyword evidence="6 11" id="KW-0547">Nucleotide-binding</keyword>
<evidence type="ECO:0000256" key="11">
    <source>
        <dbReference type="HAMAP-Rule" id="MF_00228"/>
    </source>
</evidence>
<dbReference type="Gene3D" id="3.40.1190.20">
    <property type="match status" value="1"/>
</dbReference>
<comment type="caution">
    <text evidence="12">The sequence shown here is derived from an EMBL/GenBank/DDBJ whole genome shotgun (WGS) entry which is preliminary data.</text>
</comment>
<comment type="function">
    <text evidence="11">Catalyzes the phosphorylation of the hydroxyl group of 4-methyl-5-beta-hydroxyethylthiazole (THZ).</text>
</comment>
<evidence type="ECO:0000313" key="12">
    <source>
        <dbReference type="EMBL" id="MBB6513150.1"/>
    </source>
</evidence>
<dbReference type="GO" id="GO:0004417">
    <property type="term" value="F:hydroxyethylthiazole kinase activity"/>
    <property type="evidence" value="ECO:0007669"/>
    <property type="project" value="UniProtKB-UniRule"/>
</dbReference>
<organism evidence="12 13">
    <name type="scientific">Gracilibacillus halotolerans</name>
    <dbReference type="NCBI Taxonomy" id="74386"/>
    <lineage>
        <taxon>Bacteria</taxon>
        <taxon>Bacillati</taxon>
        <taxon>Bacillota</taxon>
        <taxon>Bacilli</taxon>
        <taxon>Bacillales</taxon>
        <taxon>Bacillaceae</taxon>
        <taxon>Gracilibacillus</taxon>
    </lineage>
</organism>
<evidence type="ECO:0000256" key="1">
    <source>
        <dbReference type="ARBA" id="ARBA00001771"/>
    </source>
</evidence>
<dbReference type="GO" id="GO:0009229">
    <property type="term" value="P:thiamine diphosphate biosynthetic process"/>
    <property type="evidence" value="ECO:0007669"/>
    <property type="project" value="UniProtKB-UniRule"/>
</dbReference>
<keyword evidence="8 11" id="KW-0067">ATP-binding</keyword>
<dbReference type="NCBIfam" id="NF006830">
    <property type="entry name" value="PRK09355.1"/>
    <property type="match status" value="1"/>
</dbReference>
<comment type="catalytic activity">
    <reaction evidence="1 11">
        <text>5-(2-hydroxyethyl)-4-methylthiazole + ATP = 4-methyl-5-(2-phosphooxyethyl)-thiazole + ADP + H(+)</text>
        <dbReference type="Rhea" id="RHEA:24212"/>
        <dbReference type="ChEBI" id="CHEBI:15378"/>
        <dbReference type="ChEBI" id="CHEBI:17957"/>
        <dbReference type="ChEBI" id="CHEBI:30616"/>
        <dbReference type="ChEBI" id="CHEBI:58296"/>
        <dbReference type="ChEBI" id="CHEBI:456216"/>
        <dbReference type="EC" id="2.7.1.50"/>
    </reaction>
</comment>
<dbReference type="PRINTS" id="PR01099">
    <property type="entry name" value="HYETHTZKNASE"/>
</dbReference>
<evidence type="ECO:0000313" key="13">
    <source>
        <dbReference type="Proteomes" id="UP000572212"/>
    </source>
</evidence>
<evidence type="ECO:0000256" key="2">
    <source>
        <dbReference type="ARBA" id="ARBA00001946"/>
    </source>
</evidence>
<proteinExistence type="inferred from homology"/>
<dbReference type="GO" id="GO:0005524">
    <property type="term" value="F:ATP binding"/>
    <property type="evidence" value="ECO:0007669"/>
    <property type="project" value="UniProtKB-UniRule"/>
</dbReference>
<dbReference type="PANTHER" id="PTHR20858">
    <property type="entry name" value="PHOSPHOMETHYLPYRIMIDINE KINASE"/>
    <property type="match status" value="1"/>
</dbReference>
<evidence type="ECO:0000256" key="7">
    <source>
        <dbReference type="ARBA" id="ARBA00022777"/>
    </source>
</evidence>
<dbReference type="GO" id="GO:0009228">
    <property type="term" value="P:thiamine biosynthetic process"/>
    <property type="evidence" value="ECO:0007669"/>
    <property type="project" value="UniProtKB-KW"/>
</dbReference>
<keyword evidence="7 11" id="KW-0418">Kinase</keyword>
<feature type="binding site" evidence="11">
    <location>
        <position position="116"/>
    </location>
    <ligand>
        <name>ATP</name>
        <dbReference type="ChEBI" id="CHEBI:30616"/>
    </ligand>
</feature>
<keyword evidence="13" id="KW-1185">Reference proteome</keyword>
<reference evidence="12 13" key="1">
    <citation type="submission" date="2020-08" db="EMBL/GenBank/DDBJ databases">
        <title>Genomic Encyclopedia of Type Strains, Phase IV (KMG-IV): sequencing the most valuable type-strain genomes for metagenomic binning, comparative biology and taxonomic classification.</title>
        <authorList>
            <person name="Goeker M."/>
        </authorList>
    </citation>
    <scope>NUCLEOTIDE SEQUENCE [LARGE SCALE GENOMIC DNA]</scope>
    <source>
        <strain evidence="12 13">DSM 11805</strain>
    </source>
</reference>
<keyword evidence="5 11" id="KW-0479">Metal-binding</keyword>
<dbReference type="InterPro" id="IPR000417">
    <property type="entry name" value="Hyethyz_kinase"/>
</dbReference>
<feature type="binding site" evidence="11">
    <location>
        <position position="40"/>
    </location>
    <ligand>
        <name>substrate</name>
    </ligand>
</feature>
<gene>
    <name evidence="11" type="primary">thiM</name>
    <name evidence="12" type="ORF">GGQ92_001940</name>
</gene>
<comment type="similarity">
    <text evidence="11">Belongs to the Thz kinase family.</text>
</comment>
<name>A0A841RGA9_9BACI</name>
<feature type="binding site" evidence="11">
    <location>
        <position position="161"/>
    </location>
    <ligand>
        <name>ATP</name>
        <dbReference type="ChEBI" id="CHEBI:30616"/>
    </ligand>
</feature>
<dbReference type="RefSeq" id="WP_184247796.1">
    <property type="nucleotide sequence ID" value="NZ_BAAACU010000064.1"/>
</dbReference>
<feature type="binding site" evidence="11">
    <location>
        <position position="188"/>
    </location>
    <ligand>
        <name>substrate</name>
    </ligand>
</feature>
<dbReference type="SUPFAM" id="SSF53613">
    <property type="entry name" value="Ribokinase-like"/>
    <property type="match status" value="1"/>
</dbReference>
<dbReference type="GO" id="GO:0005829">
    <property type="term" value="C:cytosol"/>
    <property type="evidence" value="ECO:0007669"/>
    <property type="project" value="TreeGrafter"/>
</dbReference>
<dbReference type="AlphaFoldDB" id="A0A841RGA9"/>
<dbReference type="CDD" id="cd01170">
    <property type="entry name" value="THZ_kinase"/>
    <property type="match status" value="1"/>
</dbReference>
<keyword evidence="9 11" id="KW-0460">Magnesium</keyword>
<dbReference type="InterPro" id="IPR029056">
    <property type="entry name" value="Ribokinase-like"/>
</dbReference>
<dbReference type="UniPathway" id="UPA00060">
    <property type="reaction ID" value="UER00139"/>
</dbReference>
<dbReference type="EC" id="2.7.1.50" evidence="11"/>
<keyword evidence="4 11" id="KW-0808">Transferase</keyword>
<evidence type="ECO:0000256" key="3">
    <source>
        <dbReference type="ARBA" id="ARBA00004868"/>
    </source>
</evidence>